<keyword evidence="2" id="KW-1185">Reference proteome</keyword>
<dbReference type="EMBL" id="WAAU01000024">
    <property type="protein sequence ID" value="KAB1155336.1"/>
    <property type="molecule type" value="Genomic_DNA"/>
</dbReference>
<evidence type="ECO:0000313" key="2">
    <source>
        <dbReference type="Proteomes" id="UP000467305"/>
    </source>
</evidence>
<dbReference type="InterPro" id="IPR045767">
    <property type="entry name" value="DUF6134"/>
</dbReference>
<gene>
    <name evidence="1" type="ORF">F7018_12750</name>
</gene>
<comment type="caution">
    <text evidence="1">The sequence shown here is derived from an EMBL/GenBank/DDBJ whole genome shotgun (WGS) entry which is preliminary data.</text>
</comment>
<accession>A0A7J5ACM7</accession>
<evidence type="ECO:0000313" key="1">
    <source>
        <dbReference type="EMBL" id="KAB1155336.1"/>
    </source>
</evidence>
<proteinExistence type="predicted"/>
<reference evidence="1 2" key="1">
    <citation type="submission" date="2019-09" db="EMBL/GenBank/DDBJ databases">
        <authorList>
            <person name="Cao W.R."/>
        </authorList>
    </citation>
    <scope>NUCLEOTIDE SEQUENCE [LARGE SCALE GENOMIC DNA]</scope>
    <source>
        <strain evidence="2">a4</strain>
    </source>
</reference>
<sequence length="205" mass="24272">MKTKIELIIIVLFLASATLYGQEYIYDVKVFGKKIGTVTANRIQKGTKTVYKTSSFSSIRFFGKKEISTFMETVYENDVLQRSFYEVKKNKKTREKAVLEYKKDKYFIITDGKETYHDKPIFMSTIMLTYHRPENNERVFEEVGGFYKTMMKISENKFDLINPNSRHKDTYIYNEEGVLKKCIVRKTLFNFEMILKTEKKQLGKL</sequence>
<evidence type="ECO:0008006" key="3">
    <source>
        <dbReference type="Google" id="ProtNLM"/>
    </source>
</evidence>
<dbReference type="Pfam" id="PF19630">
    <property type="entry name" value="DUF6134"/>
    <property type="match status" value="1"/>
</dbReference>
<dbReference type="AlphaFoldDB" id="A0A7J5ACM7"/>
<protein>
    <recommendedName>
        <fullName evidence="3">DUF3108 domain-containing protein</fullName>
    </recommendedName>
</protein>
<dbReference type="OrthoDB" id="1352321at2"/>
<name>A0A7J5ACM7_9FLAO</name>
<dbReference type="Proteomes" id="UP000467305">
    <property type="component" value="Unassembled WGS sequence"/>
</dbReference>
<organism evidence="1 2">
    <name type="scientific">Tenacibaculum aiptasiae</name>
    <dbReference type="NCBI Taxonomy" id="426481"/>
    <lineage>
        <taxon>Bacteria</taxon>
        <taxon>Pseudomonadati</taxon>
        <taxon>Bacteroidota</taxon>
        <taxon>Flavobacteriia</taxon>
        <taxon>Flavobacteriales</taxon>
        <taxon>Flavobacteriaceae</taxon>
        <taxon>Tenacibaculum</taxon>
    </lineage>
</organism>
<dbReference type="RefSeq" id="WP_150900445.1">
    <property type="nucleotide sequence ID" value="NZ_WAAU01000024.1"/>
</dbReference>